<dbReference type="EMBL" id="JBHSIS010000027">
    <property type="protein sequence ID" value="MFC4859213.1"/>
    <property type="molecule type" value="Genomic_DNA"/>
</dbReference>
<dbReference type="InterPro" id="IPR005114">
    <property type="entry name" value="Helicase_assoc"/>
</dbReference>
<feature type="domain" description="Helicase-associated" evidence="2">
    <location>
        <begin position="377"/>
        <end position="437"/>
    </location>
</feature>
<feature type="domain" description="Helicase-associated" evidence="2">
    <location>
        <begin position="782"/>
        <end position="847"/>
    </location>
</feature>
<feature type="region of interest" description="Disordered" evidence="1">
    <location>
        <begin position="660"/>
        <end position="703"/>
    </location>
</feature>
<feature type="domain" description="Helicase-associated" evidence="2">
    <location>
        <begin position="709"/>
        <end position="776"/>
    </location>
</feature>
<feature type="domain" description="Helicase-associated" evidence="2">
    <location>
        <begin position="856"/>
        <end position="925"/>
    </location>
</feature>
<protein>
    <submittedName>
        <fullName evidence="3">Helicase associated domain protein</fullName>
    </submittedName>
</protein>
<organism evidence="3 4">
    <name type="scientific">Actinophytocola glycyrrhizae</name>
    <dbReference type="NCBI Taxonomy" id="2044873"/>
    <lineage>
        <taxon>Bacteria</taxon>
        <taxon>Bacillati</taxon>
        <taxon>Actinomycetota</taxon>
        <taxon>Actinomycetes</taxon>
        <taxon>Pseudonocardiales</taxon>
        <taxon>Pseudonocardiaceae</taxon>
    </lineage>
</organism>
<evidence type="ECO:0000313" key="3">
    <source>
        <dbReference type="EMBL" id="MFC4859213.1"/>
    </source>
</evidence>
<sequence length="942" mass="103997">MATGLIHVDRGQLRLPRCISEITVAIDVVGRLLRSGLIVVLTGNQDLVDHVVAGWNRTHPDAAYLVTGRRSGNLPRSVLYASSPDVIAAWAAADTAGLRVLVSQHRHADLVGEGLLKAGGWADLVIVHDAQHTAGPAKRRAAVHDDRMLPAAARLYTTASPRVFRRAEVPSTDPDGVALSMDEEAVFGSVLHEYSAEQALTDGVAAAFRLRITRSAGEPVSGRVFCVHRSRRTIKVSLAAAMTAAAATGEALMPGGSALAGDELSCRSDCTDGVTVTVALPVVSDPDSAITITIASGWVSAVIEDDWVDALRTHAGVGHVLRALREWDPAFGHALDAARSHGADHHKVLLHWIDIEPPTPGSGVEDVLAALAAAGADDWWVGYGHLAAHHARTGTAIVPIKHEVDGYPLGSWLVTTRTTYAHEGLPLARYNAFRALGATTGTQHDLERQRRWERHIATATAFHARYGHLDVDLPSTEAPKEFRAWVSNVRRGHWPVTDAERARLDALGMLWDSPLLLRRKAVAAAFADYGARHGNLHIPDGCVVQVRGEHTRLAPWVNVFRDEHRLDTLDPDVRRVLQEAGFVFDPDEAWWQDLITTARRHHELHGDLDVAPGTVHTAAGECLCTILRTCRVRLWGRSFAPDRAASLTALDPLWGTIRTQSTRPEPRLTHPTGKPVSAQPVPRPQQVSTGNATVRTGLPAGRDTGPRFTDWDVVFAVVKQFHGQHGHLDVPDDLRAVPPGGGPGTLVRPWLNNQRPRLEAGRTTNEQKNRLDSVGFIWNAEEAEWMAKYRLASRFHQEHGHLAVTKPHTRKNHEWTPLLTWLRAQVRLRAARRLTDTRVELLNRLGMPWVERPGREHHWDHLLQQVDTYRRTHGHTHMYAHLARITDDVERAELKKVAAWLNDQLVYARRGTLRKDRRAKLTAIGIDVPEPYLAHAQVDEQK</sequence>
<name>A0ABV9SEC6_9PSEU</name>
<dbReference type="Gene3D" id="6.10.140.530">
    <property type="match status" value="3"/>
</dbReference>
<evidence type="ECO:0000259" key="2">
    <source>
        <dbReference type="Pfam" id="PF03457"/>
    </source>
</evidence>
<evidence type="ECO:0000256" key="1">
    <source>
        <dbReference type="SAM" id="MobiDB-lite"/>
    </source>
</evidence>
<dbReference type="PANTHER" id="PTHR33418:SF1">
    <property type="entry name" value="HELICASE-ASSOCIATED DOMAIN-CONTAINING PROTEIN"/>
    <property type="match status" value="1"/>
</dbReference>
<feature type="compositionally biased region" description="Polar residues" evidence="1">
    <location>
        <begin position="685"/>
        <end position="694"/>
    </location>
</feature>
<comment type="caution">
    <text evidence="3">The sequence shown here is derived from an EMBL/GenBank/DDBJ whole genome shotgun (WGS) entry which is preliminary data.</text>
</comment>
<proteinExistence type="predicted"/>
<dbReference type="Pfam" id="PF03457">
    <property type="entry name" value="HA"/>
    <property type="match status" value="5"/>
</dbReference>
<evidence type="ECO:0000313" key="4">
    <source>
        <dbReference type="Proteomes" id="UP001595859"/>
    </source>
</evidence>
<accession>A0ABV9SEC6</accession>
<reference evidence="4" key="1">
    <citation type="journal article" date="2019" name="Int. J. Syst. Evol. Microbiol.">
        <title>The Global Catalogue of Microorganisms (GCM) 10K type strain sequencing project: providing services to taxonomists for standard genome sequencing and annotation.</title>
        <authorList>
            <consortium name="The Broad Institute Genomics Platform"/>
            <consortium name="The Broad Institute Genome Sequencing Center for Infectious Disease"/>
            <person name="Wu L."/>
            <person name="Ma J."/>
        </authorList>
    </citation>
    <scope>NUCLEOTIDE SEQUENCE [LARGE SCALE GENOMIC DNA]</scope>
    <source>
        <strain evidence="4">ZS-22-S1</strain>
    </source>
</reference>
<gene>
    <name evidence="3" type="ORF">ACFPCV_37435</name>
</gene>
<dbReference type="Proteomes" id="UP001595859">
    <property type="component" value="Unassembled WGS sequence"/>
</dbReference>
<keyword evidence="4" id="KW-1185">Reference proteome</keyword>
<feature type="domain" description="Helicase-associated" evidence="2">
    <location>
        <begin position="449"/>
        <end position="509"/>
    </location>
</feature>
<dbReference type="PANTHER" id="PTHR33418">
    <property type="entry name" value="HELICASE-ASSOCIATED"/>
    <property type="match status" value="1"/>
</dbReference>
<dbReference type="RefSeq" id="WP_378062141.1">
    <property type="nucleotide sequence ID" value="NZ_JBHSIS010000027.1"/>
</dbReference>